<accession>A0A2N1E895</accession>
<proteinExistence type="predicted"/>
<dbReference type="EMBL" id="NVXX01000013">
    <property type="protein sequence ID" value="PKH21986.1"/>
    <property type="molecule type" value="Genomic_DNA"/>
</dbReference>
<reference evidence="1 2" key="1">
    <citation type="submission" date="2017-08" db="EMBL/GenBank/DDBJ databases">
        <authorList>
            <person name="de Groot N.N."/>
        </authorList>
    </citation>
    <scope>NUCLEOTIDE SEQUENCE [LARGE SCALE GENOMIC DNA]</scope>
    <source>
        <strain evidence="1 2">PfR 37</strain>
    </source>
</reference>
<dbReference type="Proteomes" id="UP000233564">
    <property type="component" value="Unassembled WGS sequence"/>
</dbReference>
<gene>
    <name evidence="1" type="ORF">CIB54_09870</name>
</gene>
<evidence type="ECO:0000313" key="2">
    <source>
        <dbReference type="Proteomes" id="UP000233564"/>
    </source>
</evidence>
<name>A0A2N1E895_PSEFL</name>
<evidence type="ECO:0000313" key="1">
    <source>
        <dbReference type="EMBL" id="PKH21986.1"/>
    </source>
</evidence>
<dbReference type="Pfam" id="PF11275">
    <property type="entry name" value="DUF3077"/>
    <property type="match status" value="1"/>
</dbReference>
<dbReference type="RefSeq" id="WP_101219692.1">
    <property type="nucleotide sequence ID" value="NZ_JACYMZ010000022.1"/>
</dbReference>
<sequence length="106" mass="11594">MINPPLDKTLGVITFSTCGKQPNLHRLFRVNSGVPICDALEHASELLHCSKMLAFDAAMDNSADRYAWAAYYLGEMAKAVVDDLAKGMLPNGVVEEGNRLVCRQVV</sequence>
<dbReference type="InterPro" id="IPR021427">
    <property type="entry name" value="DUF3077"/>
</dbReference>
<dbReference type="AlphaFoldDB" id="A0A2N1E895"/>
<evidence type="ECO:0008006" key="3">
    <source>
        <dbReference type="Google" id="ProtNLM"/>
    </source>
</evidence>
<comment type="caution">
    <text evidence="1">The sequence shown here is derived from an EMBL/GenBank/DDBJ whole genome shotgun (WGS) entry which is preliminary data.</text>
</comment>
<organism evidence="1 2">
    <name type="scientific">Pseudomonas fluorescens</name>
    <dbReference type="NCBI Taxonomy" id="294"/>
    <lineage>
        <taxon>Bacteria</taxon>
        <taxon>Pseudomonadati</taxon>
        <taxon>Pseudomonadota</taxon>
        <taxon>Gammaproteobacteria</taxon>
        <taxon>Pseudomonadales</taxon>
        <taxon>Pseudomonadaceae</taxon>
        <taxon>Pseudomonas</taxon>
    </lineage>
</organism>
<protein>
    <recommendedName>
        <fullName evidence="3">DUF3077 domain-containing protein</fullName>
    </recommendedName>
</protein>